<dbReference type="Pfam" id="PF13671">
    <property type="entry name" value="AAA_33"/>
    <property type="match status" value="1"/>
</dbReference>
<evidence type="ECO:0000313" key="10">
    <source>
        <dbReference type="EMBL" id="UWX97692.1"/>
    </source>
</evidence>
<dbReference type="InterPro" id="IPR006001">
    <property type="entry name" value="Therm_gnt_kin"/>
</dbReference>
<dbReference type="InterPro" id="IPR027417">
    <property type="entry name" value="P-loop_NTPase"/>
</dbReference>
<evidence type="ECO:0000256" key="2">
    <source>
        <dbReference type="ARBA" id="ARBA00008420"/>
    </source>
</evidence>
<name>A0ABY5YRG9_9MICC</name>
<organism evidence="10 11">
    <name type="scientific">Arthrobacter zhaoxinii</name>
    <dbReference type="NCBI Taxonomy" id="2964616"/>
    <lineage>
        <taxon>Bacteria</taxon>
        <taxon>Bacillati</taxon>
        <taxon>Actinomycetota</taxon>
        <taxon>Actinomycetes</taxon>
        <taxon>Micrococcales</taxon>
        <taxon>Micrococcaceae</taxon>
        <taxon>Arthrobacter</taxon>
    </lineage>
</organism>
<dbReference type="RefSeq" id="WP_260652870.1">
    <property type="nucleotide sequence ID" value="NZ_CP104275.1"/>
</dbReference>
<accession>A0ABY5YRG9</accession>
<evidence type="ECO:0000256" key="7">
    <source>
        <dbReference type="ARBA" id="ARBA00022840"/>
    </source>
</evidence>
<dbReference type="PANTHER" id="PTHR43442">
    <property type="entry name" value="GLUCONOKINASE-RELATED"/>
    <property type="match status" value="1"/>
</dbReference>
<keyword evidence="11" id="KW-1185">Reference proteome</keyword>
<evidence type="ECO:0000256" key="8">
    <source>
        <dbReference type="ARBA" id="ARBA00048090"/>
    </source>
</evidence>
<evidence type="ECO:0000313" key="11">
    <source>
        <dbReference type="Proteomes" id="UP001059859"/>
    </source>
</evidence>
<comment type="pathway">
    <text evidence="1">Carbohydrate acid metabolism.</text>
</comment>
<dbReference type="EMBL" id="CP104275">
    <property type="protein sequence ID" value="UWX97692.1"/>
    <property type="molecule type" value="Genomic_DNA"/>
</dbReference>
<evidence type="ECO:0000256" key="3">
    <source>
        <dbReference type="ARBA" id="ARBA00012054"/>
    </source>
</evidence>
<keyword evidence="7 9" id="KW-0067">ATP-binding</keyword>
<sequence>MPSSNVPPLIVMGVQGSGKSTSGRAIAEVLGLPFIDGDDLHPAANREKMASGHPLNDADREPWLRAIGTVLADGLARGESTVVACSALKRRYRDLIRSFAPDTRFVHLTGDRDLIADRLSHRNHEYMPPALLDSQFETLEPLGSDEAGIPVDIHLPPAEIAAAVAAVFTANGH</sequence>
<protein>
    <recommendedName>
        <fullName evidence="3 9">Gluconokinase</fullName>
        <ecNumber evidence="3 9">2.7.1.12</ecNumber>
    </recommendedName>
</protein>
<gene>
    <name evidence="10" type="ORF">N2K95_03130</name>
</gene>
<dbReference type="CDD" id="cd02021">
    <property type="entry name" value="GntK"/>
    <property type="match status" value="1"/>
</dbReference>
<evidence type="ECO:0000256" key="6">
    <source>
        <dbReference type="ARBA" id="ARBA00022777"/>
    </source>
</evidence>
<evidence type="ECO:0000256" key="1">
    <source>
        <dbReference type="ARBA" id="ARBA00004761"/>
    </source>
</evidence>
<dbReference type="EC" id="2.7.1.12" evidence="3 9"/>
<keyword evidence="6 9" id="KW-0418">Kinase</keyword>
<dbReference type="PANTHER" id="PTHR43442:SF3">
    <property type="entry name" value="GLUCONOKINASE-RELATED"/>
    <property type="match status" value="1"/>
</dbReference>
<evidence type="ECO:0000256" key="4">
    <source>
        <dbReference type="ARBA" id="ARBA00022679"/>
    </source>
</evidence>
<dbReference type="Gene3D" id="3.40.50.300">
    <property type="entry name" value="P-loop containing nucleotide triphosphate hydrolases"/>
    <property type="match status" value="1"/>
</dbReference>
<keyword evidence="4 9" id="KW-0808">Transferase</keyword>
<reference evidence="10" key="1">
    <citation type="submission" date="2022-09" db="EMBL/GenBank/DDBJ databases">
        <title>Novel species in genus Arthrobacter.</title>
        <authorList>
            <person name="Liu Y."/>
        </authorList>
    </citation>
    <scope>NUCLEOTIDE SEQUENCE</scope>
    <source>
        <strain evidence="10">Zg-Y815</strain>
    </source>
</reference>
<proteinExistence type="inferred from homology"/>
<keyword evidence="5 9" id="KW-0547">Nucleotide-binding</keyword>
<evidence type="ECO:0000256" key="5">
    <source>
        <dbReference type="ARBA" id="ARBA00022741"/>
    </source>
</evidence>
<comment type="catalytic activity">
    <reaction evidence="8 9">
        <text>D-gluconate + ATP = 6-phospho-D-gluconate + ADP + H(+)</text>
        <dbReference type="Rhea" id="RHEA:19433"/>
        <dbReference type="ChEBI" id="CHEBI:15378"/>
        <dbReference type="ChEBI" id="CHEBI:18391"/>
        <dbReference type="ChEBI" id="CHEBI:30616"/>
        <dbReference type="ChEBI" id="CHEBI:58759"/>
        <dbReference type="ChEBI" id="CHEBI:456216"/>
        <dbReference type="EC" id="2.7.1.12"/>
    </reaction>
</comment>
<comment type="similarity">
    <text evidence="2 9">Belongs to the gluconokinase GntK/GntV family.</text>
</comment>
<dbReference type="SUPFAM" id="SSF52540">
    <property type="entry name" value="P-loop containing nucleoside triphosphate hydrolases"/>
    <property type="match status" value="1"/>
</dbReference>
<dbReference type="NCBIfam" id="TIGR01313">
    <property type="entry name" value="therm_gnt_kin"/>
    <property type="match status" value="1"/>
</dbReference>
<dbReference type="Proteomes" id="UP001059859">
    <property type="component" value="Chromosome"/>
</dbReference>
<evidence type="ECO:0000256" key="9">
    <source>
        <dbReference type="RuleBase" id="RU363066"/>
    </source>
</evidence>